<name>A0A0E9XA13_ANGAN</name>
<organism evidence="1">
    <name type="scientific">Anguilla anguilla</name>
    <name type="common">European freshwater eel</name>
    <name type="synonym">Muraena anguilla</name>
    <dbReference type="NCBI Taxonomy" id="7936"/>
    <lineage>
        <taxon>Eukaryota</taxon>
        <taxon>Metazoa</taxon>
        <taxon>Chordata</taxon>
        <taxon>Craniata</taxon>
        <taxon>Vertebrata</taxon>
        <taxon>Euteleostomi</taxon>
        <taxon>Actinopterygii</taxon>
        <taxon>Neopterygii</taxon>
        <taxon>Teleostei</taxon>
        <taxon>Anguilliformes</taxon>
        <taxon>Anguillidae</taxon>
        <taxon>Anguilla</taxon>
    </lineage>
</organism>
<evidence type="ECO:0000313" key="1">
    <source>
        <dbReference type="EMBL" id="JAH99602.1"/>
    </source>
</evidence>
<dbReference type="EMBL" id="GBXM01008975">
    <property type="protein sequence ID" value="JAH99602.1"/>
    <property type="molecule type" value="Transcribed_RNA"/>
</dbReference>
<reference evidence="1" key="1">
    <citation type="submission" date="2014-11" db="EMBL/GenBank/DDBJ databases">
        <authorList>
            <person name="Amaro Gonzalez C."/>
        </authorList>
    </citation>
    <scope>NUCLEOTIDE SEQUENCE</scope>
</reference>
<accession>A0A0E9XA13</accession>
<reference evidence="1" key="2">
    <citation type="journal article" date="2015" name="Fish Shellfish Immunol.">
        <title>Early steps in the European eel (Anguilla anguilla)-Vibrio vulnificus interaction in the gills: Role of the RtxA13 toxin.</title>
        <authorList>
            <person name="Callol A."/>
            <person name="Pajuelo D."/>
            <person name="Ebbesson L."/>
            <person name="Teles M."/>
            <person name="MacKenzie S."/>
            <person name="Amaro C."/>
        </authorList>
    </citation>
    <scope>NUCLEOTIDE SEQUENCE</scope>
</reference>
<sequence length="50" mass="5674">MVVNILQAEKLHAPVPSLRVSFLLWCNGKDSMYQTSYNFKMGVNIWATGN</sequence>
<proteinExistence type="predicted"/>
<dbReference type="AlphaFoldDB" id="A0A0E9XA13"/>
<protein>
    <submittedName>
        <fullName evidence="1">Uncharacterized protein</fullName>
    </submittedName>
</protein>